<comment type="pathway">
    <text evidence="1 7">Carbohydrate degradation; glycolysis; D-glyceraldehyde 3-phosphate and glycerone phosphate from D-glucose: step 2/4.</text>
</comment>
<reference evidence="8 9" key="1">
    <citation type="submission" date="2011-05" db="EMBL/GenBank/DDBJ databases">
        <title>Complete sequence of Methanotorris igneus Kol 5.</title>
        <authorList>
            <consortium name="US DOE Joint Genome Institute"/>
            <person name="Lucas S."/>
            <person name="Han J."/>
            <person name="Lapidus A."/>
            <person name="Cheng J.-F."/>
            <person name="Goodwin L."/>
            <person name="Pitluck S."/>
            <person name="Peters L."/>
            <person name="Mikhailova N."/>
            <person name="Chertkov O."/>
            <person name="Han C."/>
            <person name="Tapia R."/>
            <person name="Land M."/>
            <person name="Hauser L."/>
            <person name="Kyrpides N."/>
            <person name="Ivanova N."/>
            <person name="Pagani I."/>
            <person name="Sieprawska-Lupa M."/>
            <person name="Whitman W."/>
            <person name="Woyke T."/>
        </authorList>
    </citation>
    <scope>NUCLEOTIDE SEQUENCE [LARGE SCALE GENOMIC DNA]</scope>
    <source>
        <strain evidence="9">DSM 5666 / JCM 11834 / Kol 5</strain>
    </source>
</reference>
<comment type="subcellular location">
    <subcellularLocation>
        <location evidence="7">Cytoplasm</location>
    </subcellularLocation>
</comment>
<evidence type="ECO:0000313" key="9">
    <source>
        <dbReference type="Proteomes" id="UP000009227"/>
    </source>
</evidence>
<keyword evidence="5 7" id="KW-0413">Isomerase</keyword>
<dbReference type="GO" id="GO:0006094">
    <property type="term" value="P:gluconeogenesis"/>
    <property type="evidence" value="ECO:0007669"/>
    <property type="project" value="UniProtKB-UniRule"/>
</dbReference>
<protein>
    <recommendedName>
        <fullName evidence="7">Probable glucose-6-phosphate isomerase</fullName>
        <shortName evidence="7">GPI</shortName>
        <ecNumber evidence="7">5.3.1.9</ecNumber>
    </recommendedName>
    <alternativeName>
        <fullName evidence="7">Phosphoglucose isomerase</fullName>
        <shortName evidence="7">PGI</shortName>
    </alternativeName>
    <alternativeName>
        <fullName evidence="7">Phosphohexose isomerase</fullName>
        <shortName evidence="7">PHI</shortName>
    </alternativeName>
</protein>
<dbReference type="SUPFAM" id="SSF53697">
    <property type="entry name" value="SIS domain"/>
    <property type="match status" value="1"/>
</dbReference>
<dbReference type="UniPathway" id="UPA00109">
    <property type="reaction ID" value="UER00181"/>
</dbReference>
<evidence type="ECO:0000256" key="4">
    <source>
        <dbReference type="ARBA" id="ARBA00023152"/>
    </source>
</evidence>
<organism evidence="9">
    <name type="scientific">Methanotorris igneus (strain DSM 5666 / JCM 11834 / Kol 5)</name>
    <dbReference type="NCBI Taxonomy" id="880724"/>
    <lineage>
        <taxon>Archaea</taxon>
        <taxon>Methanobacteriati</taxon>
        <taxon>Methanobacteriota</taxon>
        <taxon>Methanomada group</taxon>
        <taxon>Methanococci</taxon>
        <taxon>Methanococcales</taxon>
        <taxon>Methanocaldococcaceae</taxon>
        <taxon>Methanotorris</taxon>
    </lineage>
</organism>
<dbReference type="GO" id="GO:0004347">
    <property type="term" value="F:glucose-6-phosphate isomerase activity"/>
    <property type="evidence" value="ECO:0007669"/>
    <property type="project" value="UniProtKB-UniRule"/>
</dbReference>
<proteinExistence type="inferred from homology"/>
<dbReference type="InterPro" id="IPR018189">
    <property type="entry name" value="Phosphoglucose_isomerase_CS"/>
</dbReference>
<dbReference type="PANTHER" id="PTHR11469:SF1">
    <property type="entry name" value="GLUCOSE-6-PHOSPHATE ISOMERASE"/>
    <property type="match status" value="1"/>
</dbReference>
<dbReference type="InterPro" id="IPR053509">
    <property type="entry name" value="GPI"/>
</dbReference>
<keyword evidence="4 7" id="KW-0324">Glycolysis</keyword>
<name>F6BC59_METIK</name>
<dbReference type="CDD" id="cd05016">
    <property type="entry name" value="SIS_PGI_2"/>
    <property type="match status" value="1"/>
</dbReference>
<sequence length="420" mass="47610">MIMQWTDVLGAEGVSTKDIENMGNEIENARMGFMEKIKNGEIGFTNLLNVDLGNYDEIKKYMEEFDYILIIGMGGSILGTEAIHEGINGLYYNEHGFPKVYFLDNSDPEKTCRVLNLIDLEKTLIFVVSKSGNTLETLANFSIIKNILEKKVKNYEKNIIAITNGGYLKKLAEKGGYILFNIPENVSGRYSVFSDVGLAPLSCLGINIKELISGAKIMDKLCKKEDVFENPALMSATIHYLMYKKRKNISVIMPYAERLYKFGMWYRQLWAESLGKDGIGQTPLVSLGAKDQHSLLQLYMDGPKDKIVTFIRVNTFSEDIKTEYGEGNLNMHNLSEIINSEQLATEMSLTNHKVPNVKIILEELNETTLGMLLYMYEMQTAFSGELFGVNSFDQPAVEEEKKLTWRLLEEGNYGNKRISK</sequence>
<feature type="active site" evidence="7">
    <location>
        <position position="401"/>
    </location>
</feature>
<dbReference type="InterPro" id="IPR001672">
    <property type="entry name" value="G6P_Isomerase"/>
</dbReference>
<dbReference type="KEGG" id="mig:Metig_1733"/>
<dbReference type="GO" id="GO:0006096">
    <property type="term" value="P:glycolytic process"/>
    <property type="evidence" value="ECO:0007669"/>
    <property type="project" value="UniProtKB-UniRule"/>
</dbReference>
<evidence type="ECO:0000256" key="7">
    <source>
        <dbReference type="HAMAP-Rule" id="MF_00473"/>
    </source>
</evidence>
<dbReference type="AlphaFoldDB" id="F6BC59"/>
<dbReference type="PANTHER" id="PTHR11469">
    <property type="entry name" value="GLUCOSE-6-PHOSPHATE ISOMERASE"/>
    <property type="match status" value="1"/>
</dbReference>
<evidence type="ECO:0000256" key="6">
    <source>
        <dbReference type="ARBA" id="ARBA00029321"/>
    </source>
</evidence>
<accession>F6BC59</accession>
<dbReference type="PROSITE" id="PS51463">
    <property type="entry name" value="P_GLUCOSE_ISOMERASE_3"/>
    <property type="match status" value="1"/>
</dbReference>
<comment type="similarity">
    <text evidence="2 7">Belongs to the GPI family.</text>
</comment>
<dbReference type="NCBIfam" id="NF040629">
    <property type="entry name" value="PGI_Meth"/>
    <property type="match status" value="1"/>
</dbReference>
<dbReference type="Pfam" id="PF00342">
    <property type="entry name" value="PGI"/>
    <property type="match status" value="1"/>
</dbReference>
<evidence type="ECO:0000313" key="8">
    <source>
        <dbReference type="EMBL" id="AEF97265.1"/>
    </source>
</evidence>
<feature type="active site" description="Proton donor" evidence="7">
    <location>
        <position position="272"/>
    </location>
</feature>
<evidence type="ECO:0000256" key="2">
    <source>
        <dbReference type="ARBA" id="ARBA00006604"/>
    </source>
</evidence>
<feature type="active site" evidence="7">
    <location>
        <position position="293"/>
    </location>
</feature>
<dbReference type="HOGENOM" id="CLU_037303_1_0_2"/>
<dbReference type="InterPro" id="IPR046348">
    <property type="entry name" value="SIS_dom_sf"/>
</dbReference>
<keyword evidence="3 7" id="KW-0312">Gluconeogenesis</keyword>
<evidence type="ECO:0000256" key="1">
    <source>
        <dbReference type="ARBA" id="ARBA00004926"/>
    </source>
</evidence>
<keyword evidence="7" id="KW-0963">Cytoplasm</keyword>
<comment type="function">
    <text evidence="7">Catalyzes the reversible isomerization of glucose-6-phosphate to fructose-6-phosphate.</text>
</comment>
<dbReference type="Gene3D" id="3.40.50.10490">
    <property type="entry name" value="Glucose-6-phosphate isomerase like protein, domain 1"/>
    <property type="match status" value="2"/>
</dbReference>
<dbReference type="GO" id="GO:0051156">
    <property type="term" value="P:glucose 6-phosphate metabolic process"/>
    <property type="evidence" value="ECO:0007669"/>
    <property type="project" value="TreeGrafter"/>
</dbReference>
<keyword evidence="9" id="KW-1185">Reference proteome</keyword>
<dbReference type="GO" id="GO:0048029">
    <property type="term" value="F:monosaccharide binding"/>
    <property type="evidence" value="ECO:0007669"/>
    <property type="project" value="TreeGrafter"/>
</dbReference>
<dbReference type="STRING" id="880724.Metig_1733"/>
<dbReference type="GO" id="GO:0097367">
    <property type="term" value="F:carbohydrate derivative binding"/>
    <property type="evidence" value="ECO:0007669"/>
    <property type="project" value="InterPro"/>
</dbReference>
<dbReference type="InterPro" id="IPR035476">
    <property type="entry name" value="SIS_PGI_1"/>
</dbReference>
<comment type="pathway">
    <text evidence="7">Carbohydrate biosynthesis; gluconeogenesis.</text>
</comment>
<gene>
    <name evidence="7" type="primary">pgi</name>
    <name evidence="8" type="ordered locus">Metig_1733</name>
</gene>
<evidence type="ECO:0000256" key="5">
    <source>
        <dbReference type="ARBA" id="ARBA00023235"/>
    </source>
</evidence>
<dbReference type="CDD" id="cd05015">
    <property type="entry name" value="SIS_PGI_1"/>
    <property type="match status" value="1"/>
</dbReference>
<dbReference type="RefSeq" id="WP_013799854.1">
    <property type="nucleotide sequence ID" value="NC_015562.1"/>
</dbReference>
<dbReference type="InterPro" id="IPR035482">
    <property type="entry name" value="SIS_PGI_2"/>
</dbReference>
<dbReference type="PROSITE" id="PS00174">
    <property type="entry name" value="P_GLUCOSE_ISOMERASE_2"/>
    <property type="match status" value="1"/>
</dbReference>
<dbReference type="EC" id="5.3.1.9" evidence="7"/>
<dbReference type="GO" id="GO:0005829">
    <property type="term" value="C:cytosol"/>
    <property type="evidence" value="ECO:0007669"/>
    <property type="project" value="TreeGrafter"/>
</dbReference>
<evidence type="ECO:0000256" key="3">
    <source>
        <dbReference type="ARBA" id="ARBA00022432"/>
    </source>
</evidence>
<dbReference type="HAMAP" id="MF_00473">
    <property type="entry name" value="G6P_isomerase"/>
    <property type="match status" value="1"/>
</dbReference>
<dbReference type="GeneID" id="10644607"/>
<dbReference type="Proteomes" id="UP000009227">
    <property type="component" value="Chromosome"/>
</dbReference>
<dbReference type="EMBL" id="CP002737">
    <property type="protein sequence ID" value="AEF97265.1"/>
    <property type="molecule type" value="Genomic_DNA"/>
</dbReference>
<dbReference type="PRINTS" id="PR00662">
    <property type="entry name" value="G6PISOMERASE"/>
</dbReference>
<comment type="catalytic activity">
    <reaction evidence="6 7">
        <text>alpha-D-glucose 6-phosphate = beta-D-fructose 6-phosphate</text>
        <dbReference type="Rhea" id="RHEA:11816"/>
        <dbReference type="ChEBI" id="CHEBI:57634"/>
        <dbReference type="ChEBI" id="CHEBI:58225"/>
        <dbReference type="EC" id="5.3.1.9"/>
    </reaction>
</comment>
<dbReference type="UniPathway" id="UPA00138"/>